<name>A0A4Q7MG25_9BACT</name>
<dbReference type="SUPFAM" id="SSF53597">
    <property type="entry name" value="Dihydrofolate reductase-like"/>
    <property type="match status" value="1"/>
</dbReference>
<evidence type="ECO:0000256" key="5">
    <source>
        <dbReference type="ARBA" id="ARBA00022857"/>
    </source>
</evidence>
<evidence type="ECO:0000256" key="1">
    <source>
        <dbReference type="ARBA" id="ARBA00004903"/>
    </source>
</evidence>
<evidence type="ECO:0000256" key="6">
    <source>
        <dbReference type="ARBA" id="ARBA00023002"/>
    </source>
</evidence>
<dbReference type="GO" id="GO:0046654">
    <property type="term" value="P:tetrahydrofolate biosynthetic process"/>
    <property type="evidence" value="ECO:0007669"/>
    <property type="project" value="UniProtKB-UniPathway"/>
</dbReference>
<comment type="pathway">
    <text evidence="1 8">Cofactor biosynthesis; tetrahydrofolate biosynthesis; 5,6,7,8-tetrahydrofolate from 7,8-dihydrofolate: step 1/1.</text>
</comment>
<dbReference type="Proteomes" id="UP000293874">
    <property type="component" value="Unassembled WGS sequence"/>
</dbReference>
<dbReference type="UniPathway" id="UPA00077">
    <property type="reaction ID" value="UER00158"/>
</dbReference>
<keyword evidence="11" id="KW-1185">Reference proteome</keyword>
<evidence type="ECO:0000256" key="3">
    <source>
        <dbReference type="ARBA" id="ARBA00012856"/>
    </source>
</evidence>
<comment type="function">
    <text evidence="7 8">Key enzyme in folate metabolism. Catalyzes an essential reaction for de novo glycine and purine synthesis, and for DNA precursor synthesis.</text>
</comment>
<gene>
    <name evidence="10" type="ORF">EV199_5489</name>
</gene>
<evidence type="ECO:0000313" key="11">
    <source>
        <dbReference type="Proteomes" id="UP000293874"/>
    </source>
</evidence>
<dbReference type="EMBL" id="SGXA01000004">
    <property type="protein sequence ID" value="RZS67104.1"/>
    <property type="molecule type" value="Genomic_DNA"/>
</dbReference>
<dbReference type="CDD" id="cd00209">
    <property type="entry name" value="DHFR"/>
    <property type="match status" value="1"/>
</dbReference>
<dbReference type="PROSITE" id="PS51330">
    <property type="entry name" value="DHFR_2"/>
    <property type="match status" value="1"/>
</dbReference>
<dbReference type="InterPro" id="IPR012259">
    <property type="entry name" value="DHFR"/>
</dbReference>
<proteinExistence type="inferred from homology"/>
<dbReference type="GO" id="GO:0004146">
    <property type="term" value="F:dihydrofolate reductase activity"/>
    <property type="evidence" value="ECO:0007669"/>
    <property type="project" value="UniProtKB-EC"/>
</dbReference>
<evidence type="ECO:0000256" key="2">
    <source>
        <dbReference type="ARBA" id="ARBA00009539"/>
    </source>
</evidence>
<dbReference type="PRINTS" id="PR00070">
    <property type="entry name" value="DHFR"/>
</dbReference>
<dbReference type="InterPro" id="IPR024072">
    <property type="entry name" value="DHFR-like_dom_sf"/>
</dbReference>
<evidence type="ECO:0000256" key="4">
    <source>
        <dbReference type="ARBA" id="ARBA00022563"/>
    </source>
</evidence>
<comment type="catalytic activity">
    <reaction evidence="8">
        <text>(6S)-5,6,7,8-tetrahydrofolate + NADP(+) = 7,8-dihydrofolate + NADPH + H(+)</text>
        <dbReference type="Rhea" id="RHEA:15009"/>
        <dbReference type="ChEBI" id="CHEBI:15378"/>
        <dbReference type="ChEBI" id="CHEBI:57451"/>
        <dbReference type="ChEBI" id="CHEBI:57453"/>
        <dbReference type="ChEBI" id="CHEBI:57783"/>
        <dbReference type="ChEBI" id="CHEBI:58349"/>
        <dbReference type="EC" id="1.5.1.3"/>
    </reaction>
</comment>
<dbReference type="Gene3D" id="3.40.430.10">
    <property type="entry name" value="Dihydrofolate Reductase, subunit A"/>
    <property type="match status" value="1"/>
</dbReference>
<dbReference type="FunFam" id="3.40.430.10:FF:000001">
    <property type="entry name" value="Dihydrofolate reductase"/>
    <property type="match status" value="1"/>
</dbReference>
<keyword evidence="6 8" id="KW-0560">Oxidoreductase</keyword>
<dbReference type="GO" id="GO:0046655">
    <property type="term" value="P:folic acid metabolic process"/>
    <property type="evidence" value="ECO:0007669"/>
    <property type="project" value="TreeGrafter"/>
</dbReference>
<protein>
    <recommendedName>
        <fullName evidence="3 8">Dihydrofolate reductase</fullName>
        <ecNumber evidence="3 8">1.5.1.3</ecNumber>
    </recommendedName>
</protein>
<organism evidence="10 11">
    <name type="scientific">Pseudobacter ginsenosidimutans</name>
    <dbReference type="NCBI Taxonomy" id="661488"/>
    <lineage>
        <taxon>Bacteria</taxon>
        <taxon>Pseudomonadati</taxon>
        <taxon>Bacteroidota</taxon>
        <taxon>Chitinophagia</taxon>
        <taxon>Chitinophagales</taxon>
        <taxon>Chitinophagaceae</taxon>
        <taxon>Pseudobacter</taxon>
    </lineage>
</organism>
<dbReference type="PIRSF" id="PIRSF000194">
    <property type="entry name" value="DHFR"/>
    <property type="match status" value="1"/>
</dbReference>
<dbReference type="PANTHER" id="PTHR48069">
    <property type="entry name" value="DIHYDROFOLATE REDUCTASE"/>
    <property type="match status" value="1"/>
</dbReference>
<keyword evidence="5 8" id="KW-0521">NADP</keyword>
<comment type="similarity">
    <text evidence="2 8">Belongs to the dihydrofolate reductase family.</text>
</comment>
<dbReference type="GO" id="GO:0070401">
    <property type="term" value="F:NADP+ binding"/>
    <property type="evidence" value="ECO:0007669"/>
    <property type="project" value="UniProtKB-ARBA"/>
</dbReference>
<sequence>MIISFAVAASENNVIGKDNQLLWSLPNDMKFFKNTTWGFPVIMGRKTYESLGKPLAGRTNIVITRQADWKAGGVIVTPSLEEALKVAADTDARESFVIGGGEIFKLALPMAQKIVLTRVHTVIEGDAFFPELSPAEWEMEWHQDFEPDEKHIYAYSFQIWRRK</sequence>
<dbReference type="AlphaFoldDB" id="A0A4Q7MG25"/>
<comment type="caution">
    <text evidence="10">The sequence shown here is derived from an EMBL/GenBank/DDBJ whole genome shotgun (WGS) entry which is preliminary data.</text>
</comment>
<evidence type="ECO:0000313" key="10">
    <source>
        <dbReference type="EMBL" id="RZS67104.1"/>
    </source>
</evidence>
<keyword evidence="4 8" id="KW-0554">One-carbon metabolism</keyword>
<dbReference type="EC" id="1.5.1.3" evidence="3 8"/>
<evidence type="ECO:0000256" key="8">
    <source>
        <dbReference type="PIRNR" id="PIRNR000194"/>
    </source>
</evidence>
<reference evidence="10 11" key="1">
    <citation type="submission" date="2019-02" db="EMBL/GenBank/DDBJ databases">
        <title>Genomic Encyclopedia of Type Strains, Phase IV (KMG-IV): sequencing the most valuable type-strain genomes for metagenomic binning, comparative biology and taxonomic classification.</title>
        <authorList>
            <person name="Goeker M."/>
        </authorList>
    </citation>
    <scope>NUCLEOTIDE SEQUENCE [LARGE SCALE GENOMIC DNA]</scope>
    <source>
        <strain evidence="10 11">DSM 18116</strain>
    </source>
</reference>
<dbReference type="GO" id="GO:0006730">
    <property type="term" value="P:one-carbon metabolic process"/>
    <property type="evidence" value="ECO:0007669"/>
    <property type="project" value="UniProtKB-KW"/>
</dbReference>
<dbReference type="GO" id="GO:0005829">
    <property type="term" value="C:cytosol"/>
    <property type="evidence" value="ECO:0007669"/>
    <property type="project" value="TreeGrafter"/>
</dbReference>
<dbReference type="OrthoDB" id="9804315at2"/>
<dbReference type="Pfam" id="PF00186">
    <property type="entry name" value="DHFR_1"/>
    <property type="match status" value="1"/>
</dbReference>
<dbReference type="RefSeq" id="WP_130543980.1">
    <property type="nucleotide sequence ID" value="NZ_CP042431.1"/>
</dbReference>
<dbReference type="GO" id="GO:0046452">
    <property type="term" value="P:dihydrofolate metabolic process"/>
    <property type="evidence" value="ECO:0007669"/>
    <property type="project" value="TreeGrafter"/>
</dbReference>
<dbReference type="InterPro" id="IPR001796">
    <property type="entry name" value="DHFR_dom"/>
</dbReference>
<evidence type="ECO:0000259" key="9">
    <source>
        <dbReference type="PROSITE" id="PS51330"/>
    </source>
</evidence>
<accession>A0A4Q7MG25</accession>
<evidence type="ECO:0000256" key="7">
    <source>
        <dbReference type="ARBA" id="ARBA00025067"/>
    </source>
</evidence>
<feature type="domain" description="DHFR" evidence="9">
    <location>
        <begin position="2"/>
        <end position="162"/>
    </location>
</feature>
<dbReference type="PANTHER" id="PTHR48069:SF3">
    <property type="entry name" value="DIHYDROFOLATE REDUCTASE"/>
    <property type="match status" value="1"/>
</dbReference>